<proteinExistence type="predicted"/>
<name>A0A918KMK7_9GAMM</name>
<dbReference type="Pfam" id="PF01266">
    <property type="entry name" value="DAO"/>
    <property type="match status" value="1"/>
</dbReference>
<keyword evidence="2" id="KW-0812">Transmembrane</keyword>
<keyword evidence="1" id="KW-0560">Oxidoreductase</keyword>
<dbReference type="AlphaFoldDB" id="A0A918KMK7"/>
<sequence length="419" mass="45838">MRKNDADIIVVGAGIIGITCALALQSDGRRVLLLDRSGIAAEASRGNAGAFAFTDVEPLATPGILRKAPKWLIDPLGPLSLPIGYAPKLTPWLLRFWRSSWRDRFEAATRAQSALMQLSQTALENLIRETDAEPLFQRDGQLQVYAGAAQFEASRPGWALKQRHGIDVRLLDHADDIASIQPGLDARFTHAGYTPDWMNVCNPVTWATHLATAFQKAGGHIESFNVTDVDVQAGRVCVRSAAQTRVSDRVVIAGGAWSGRLAWQLGDRLPLDTERGYNTTLPAGAFDVKTHISFPNDGFVVSRIDGGVRVGGAVEFGGLKRPPNYRRADILLEKASRYLPGLRTEQGQRWMGFRPSMPDSLPVIGPARCSDRVIYCFGHGHLGLTQSSGTAQLVKAMVTDAVMPIDRSPYSPRRFSRWS</sequence>
<reference evidence="4" key="2">
    <citation type="submission" date="2020-09" db="EMBL/GenBank/DDBJ databases">
        <authorList>
            <person name="Sun Q."/>
            <person name="Kim S."/>
        </authorList>
    </citation>
    <scope>NUCLEOTIDE SEQUENCE</scope>
    <source>
        <strain evidence="4">KCTC 22169</strain>
    </source>
</reference>
<dbReference type="EMBL" id="BMXR01000012">
    <property type="protein sequence ID" value="GGX68702.1"/>
    <property type="molecule type" value="Genomic_DNA"/>
</dbReference>
<feature type="domain" description="FAD dependent oxidoreductase" evidence="3">
    <location>
        <begin position="7"/>
        <end position="395"/>
    </location>
</feature>
<dbReference type="RefSeq" id="WP_189612133.1">
    <property type="nucleotide sequence ID" value="NZ_BMXR01000012.1"/>
</dbReference>
<evidence type="ECO:0000313" key="4">
    <source>
        <dbReference type="EMBL" id="GGX68702.1"/>
    </source>
</evidence>
<evidence type="ECO:0000259" key="3">
    <source>
        <dbReference type="Pfam" id="PF01266"/>
    </source>
</evidence>
<accession>A0A918KMK7</accession>
<dbReference type="SUPFAM" id="SSF51905">
    <property type="entry name" value="FAD/NAD(P)-binding domain"/>
    <property type="match status" value="1"/>
</dbReference>
<keyword evidence="5" id="KW-1185">Reference proteome</keyword>
<gene>
    <name evidence="4" type="ORF">GCM10007392_40410</name>
</gene>
<dbReference type="Proteomes" id="UP000626148">
    <property type="component" value="Unassembled WGS sequence"/>
</dbReference>
<dbReference type="PANTHER" id="PTHR13847">
    <property type="entry name" value="SARCOSINE DEHYDROGENASE-RELATED"/>
    <property type="match status" value="1"/>
</dbReference>
<evidence type="ECO:0000313" key="5">
    <source>
        <dbReference type="Proteomes" id="UP000626148"/>
    </source>
</evidence>
<organism evidence="4 5">
    <name type="scientific">Saccharospirillum salsuginis</name>
    <dbReference type="NCBI Taxonomy" id="418750"/>
    <lineage>
        <taxon>Bacteria</taxon>
        <taxon>Pseudomonadati</taxon>
        <taxon>Pseudomonadota</taxon>
        <taxon>Gammaproteobacteria</taxon>
        <taxon>Oceanospirillales</taxon>
        <taxon>Saccharospirillaceae</taxon>
        <taxon>Saccharospirillum</taxon>
    </lineage>
</organism>
<dbReference type="GO" id="GO:0016491">
    <property type="term" value="F:oxidoreductase activity"/>
    <property type="evidence" value="ECO:0007669"/>
    <property type="project" value="UniProtKB-KW"/>
</dbReference>
<dbReference type="PANTHER" id="PTHR13847:SF289">
    <property type="entry name" value="GLYCINE OXIDASE"/>
    <property type="match status" value="1"/>
</dbReference>
<dbReference type="Gene3D" id="3.30.9.10">
    <property type="entry name" value="D-Amino Acid Oxidase, subunit A, domain 2"/>
    <property type="match status" value="1"/>
</dbReference>
<feature type="transmembrane region" description="Helical" evidence="2">
    <location>
        <begin position="6"/>
        <end position="24"/>
    </location>
</feature>
<keyword evidence="2" id="KW-1133">Transmembrane helix</keyword>
<keyword evidence="2" id="KW-0472">Membrane</keyword>
<reference evidence="4" key="1">
    <citation type="journal article" date="2014" name="Int. J. Syst. Evol. Microbiol.">
        <title>Complete genome sequence of Corynebacterium casei LMG S-19264T (=DSM 44701T), isolated from a smear-ripened cheese.</title>
        <authorList>
            <consortium name="US DOE Joint Genome Institute (JGI-PGF)"/>
            <person name="Walter F."/>
            <person name="Albersmeier A."/>
            <person name="Kalinowski J."/>
            <person name="Ruckert C."/>
        </authorList>
    </citation>
    <scope>NUCLEOTIDE SEQUENCE</scope>
    <source>
        <strain evidence="4">KCTC 22169</strain>
    </source>
</reference>
<dbReference type="SUPFAM" id="SSF54373">
    <property type="entry name" value="FAD-linked reductases, C-terminal domain"/>
    <property type="match status" value="1"/>
</dbReference>
<dbReference type="Gene3D" id="3.50.50.60">
    <property type="entry name" value="FAD/NAD(P)-binding domain"/>
    <property type="match status" value="2"/>
</dbReference>
<protein>
    <submittedName>
        <fullName evidence="4">D-amino-acid dehydrogenase</fullName>
    </submittedName>
</protein>
<comment type="caution">
    <text evidence="4">The sequence shown here is derived from an EMBL/GenBank/DDBJ whole genome shotgun (WGS) entry which is preliminary data.</text>
</comment>
<dbReference type="GO" id="GO:0005737">
    <property type="term" value="C:cytoplasm"/>
    <property type="evidence" value="ECO:0007669"/>
    <property type="project" value="TreeGrafter"/>
</dbReference>
<evidence type="ECO:0000256" key="2">
    <source>
        <dbReference type="SAM" id="Phobius"/>
    </source>
</evidence>
<dbReference type="InterPro" id="IPR036188">
    <property type="entry name" value="FAD/NAD-bd_sf"/>
</dbReference>
<evidence type="ECO:0000256" key="1">
    <source>
        <dbReference type="ARBA" id="ARBA00023002"/>
    </source>
</evidence>
<dbReference type="InterPro" id="IPR006076">
    <property type="entry name" value="FAD-dep_OxRdtase"/>
</dbReference>